<dbReference type="InterPro" id="IPR011701">
    <property type="entry name" value="MFS"/>
</dbReference>
<sequence length="535" mass="58264">MTVSKEIQGTQWRSSKKLVVVCIAITFFNNAFLYSFVVPILNYMLRERLQTNPIHSQFYTTVILALYALVSMIASPVIGKFADRHPARKGPMLLSLVLAFMGTALFAFSHSLWLLLFARIMQGTAASAIRVIGLATVADRVGEDDIGKAMGTVNSFISAGCIVGPVVSGFLFELLGYWPAWAAPFGVLVLDLIACLLIVESPRDKAAPSQSSYSSCSSETVFDVDSASVETTETRPLLSDNGSSYHSFPESIQYQDDTLDTPDPIPVPRRSFYHDILRSGRVVTALVISALSVFISSSFDATLPLHMQETFHWGTSATGLMFFCLQSSILTIGPLSGWLYDAIGPKYPITVSLICLIPLVWLLGVPGDPQFSWADGELTGPCLCIAAIIGIGVITPFFSGIGTLELTAFIKERQIENPQSYGPNGDFSRTYALNDFLATVSMAMGPIISGALCQLKGYYHMNLVFVPKATMAIPLTVNCVRPTIRHFSAHRPRPDTRASRFVASSCIVSAVVLPFIPPAIESSREKSLGYPNHNK</sequence>
<feature type="transmembrane region" description="Helical" evidence="7">
    <location>
        <begin position="178"/>
        <end position="199"/>
    </location>
</feature>
<keyword evidence="10" id="KW-1185">Reference proteome</keyword>
<comment type="similarity">
    <text evidence="2">Belongs to the major facilitator superfamily. Vesicular transporter family.</text>
</comment>
<organism evidence="9 10">
    <name type="scientific">Byssochlamys spectabilis (strain No. 5 / NBRC 109023)</name>
    <name type="common">Paecilomyces variotii</name>
    <dbReference type="NCBI Taxonomy" id="1356009"/>
    <lineage>
        <taxon>Eukaryota</taxon>
        <taxon>Fungi</taxon>
        <taxon>Dikarya</taxon>
        <taxon>Ascomycota</taxon>
        <taxon>Pezizomycotina</taxon>
        <taxon>Eurotiomycetes</taxon>
        <taxon>Eurotiomycetidae</taxon>
        <taxon>Eurotiales</taxon>
        <taxon>Thermoascaceae</taxon>
        <taxon>Paecilomyces</taxon>
    </lineage>
</organism>
<evidence type="ECO:0000256" key="2">
    <source>
        <dbReference type="ARBA" id="ARBA00006829"/>
    </source>
</evidence>
<dbReference type="AlphaFoldDB" id="V5FNM7"/>
<dbReference type="PANTHER" id="PTHR23506:SF35">
    <property type="entry name" value="MAJOR FACILITATOR SUPERFAMILY (MFS) PROFILE DOMAIN-CONTAINING PROTEIN-RELATED"/>
    <property type="match status" value="1"/>
</dbReference>
<feature type="domain" description="Major facilitator superfamily (MFS) profile" evidence="8">
    <location>
        <begin position="19"/>
        <end position="521"/>
    </location>
</feature>
<dbReference type="Gene3D" id="1.20.1250.20">
    <property type="entry name" value="MFS general substrate transporter like domains"/>
    <property type="match status" value="1"/>
</dbReference>
<keyword evidence="4 7" id="KW-0812">Transmembrane</keyword>
<dbReference type="Pfam" id="PF07690">
    <property type="entry name" value="MFS_1"/>
    <property type="match status" value="1"/>
</dbReference>
<dbReference type="InterPro" id="IPR036259">
    <property type="entry name" value="MFS_trans_sf"/>
</dbReference>
<dbReference type="GO" id="GO:0022857">
    <property type="term" value="F:transmembrane transporter activity"/>
    <property type="evidence" value="ECO:0007669"/>
    <property type="project" value="InterPro"/>
</dbReference>
<evidence type="ECO:0000256" key="3">
    <source>
        <dbReference type="ARBA" id="ARBA00022448"/>
    </source>
</evidence>
<evidence type="ECO:0000256" key="6">
    <source>
        <dbReference type="ARBA" id="ARBA00023136"/>
    </source>
</evidence>
<evidence type="ECO:0000259" key="8">
    <source>
        <dbReference type="PROSITE" id="PS50850"/>
    </source>
</evidence>
<dbReference type="InterPro" id="IPR050930">
    <property type="entry name" value="MFS_Vesicular_Transporter"/>
</dbReference>
<evidence type="ECO:0000256" key="5">
    <source>
        <dbReference type="ARBA" id="ARBA00022989"/>
    </source>
</evidence>
<feature type="transmembrane region" description="Helical" evidence="7">
    <location>
        <begin position="58"/>
        <end position="78"/>
    </location>
</feature>
<dbReference type="Proteomes" id="UP000018001">
    <property type="component" value="Unassembled WGS sequence"/>
</dbReference>
<feature type="transmembrane region" description="Helical" evidence="7">
    <location>
        <begin position="18"/>
        <end position="38"/>
    </location>
</feature>
<dbReference type="InterPro" id="IPR001958">
    <property type="entry name" value="Tet-R_TetA/multi-R_MdtG-like"/>
</dbReference>
<name>V5FNM7_BYSSN</name>
<protein>
    <submittedName>
        <fullName evidence="9">MFS transporter, putative</fullName>
    </submittedName>
</protein>
<feature type="transmembrane region" description="Helical" evidence="7">
    <location>
        <begin position="279"/>
        <end position="299"/>
    </location>
</feature>
<keyword evidence="6 7" id="KW-0472">Membrane</keyword>
<keyword evidence="3" id="KW-0813">Transport</keyword>
<feature type="transmembrane region" description="Helical" evidence="7">
    <location>
        <begin position="319"/>
        <end position="340"/>
    </location>
</feature>
<evidence type="ECO:0000256" key="1">
    <source>
        <dbReference type="ARBA" id="ARBA00004141"/>
    </source>
</evidence>
<dbReference type="CDD" id="cd17325">
    <property type="entry name" value="MFS_MdtG_SLC18_like"/>
    <property type="match status" value="1"/>
</dbReference>
<feature type="transmembrane region" description="Helical" evidence="7">
    <location>
        <begin position="90"/>
        <end position="108"/>
    </location>
</feature>
<dbReference type="InterPro" id="IPR020846">
    <property type="entry name" value="MFS_dom"/>
</dbReference>
<dbReference type="HOGENOM" id="CLU_001265_51_1_1"/>
<comment type="caution">
    <text evidence="9">The sequence shown here is derived from an EMBL/GenBank/DDBJ whole genome shotgun (WGS) entry which is preliminary data.</text>
</comment>
<evidence type="ECO:0000256" key="7">
    <source>
        <dbReference type="SAM" id="Phobius"/>
    </source>
</evidence>
<proteinExistence type="inferred from homology"/>
<gene>
    <name evidence="9" type="ORF">PVAR5_2155</name>
</gene>
<dbReference type="PRINTS" id="PR01035">
    <property type="entry name" value="TCRTETA"/>
</dbReference>
<dbReference type="OrthoDB" id="5086884at2759"/>
<feature type="transmembrane region" description="Helical" evidence="7">
    <location>
        <begin position="501"/>
        <end position="520"/>
    </location>
</feature>
<dbReference type="GO" id="GO:0016020">
    <property type="term" value="C:membrane"/>
    <property type="evidence" value="ECO:0007669"/>
    <property type="project" value="UniProtKB-SubCell"/>
</dbReference>
<dbReference type="InParanoid" id="V5FNM7"/>
<keyword evidence="5 7" id="KW-1133">Transmembrane helix</keyword>
<comment type="subcellular location">
    <subcellularLocation>
        <location evidence="1">Membrane</location>
        <topology evidence="1">Multi-pass membrane protein</topology>
    </subcellularLocation>
</comment>
<reference evidence="10" key="1">
    <citation type="journal article" date="2014" name="Genome Announc.">
        <title>Draft genome sequence of the formaldehyde-resistant fungus Byssochlamys spectabilis No. 5 (anamorph Paecilomyces variotii No. 5) (NBRC109023).</title>
        <authorList>
            <person name="Oka T."/>
            <person name="Ekino K."/>
            <person name="Fukuda K."/>
            <person name="Nomura Y."/>
        </authorList>
    </citation>
    <scope>NUCLEOTIDE SEQUENCE [LARGE SCALE GENOMIC DNA]</scope>
    <source>
        <strain evidence="10">No. 5 / NBRC 109023</strain>
    </source>
</reference>
<feature type="transmembrane region" description="Helical" evidence="7">
    <location>
        <begin position="149"/>
        <end position="172"/>
    </location>
</feature>
<feature type="transmembrane region" description="Helical" evidence="7">
    <location>
        <begin position="347"/>
        <end position="365"/>
    </location>
</feature>
<dbReference type="SUPFAM" id="SSF103473">
    <property type="entry name" value="MFS general substrate transporter"/>
    <property type="match status" value="1"/>
</dbReference>
<dbReference type="PROSITE" id="PS50850">
    <property type="entry name" value="MFS"/>
    <property type="match status" value="1"/>
</dbReference>
<feature type="transmembrane region" description="Helical" evidence="7">
    <location>
        <begin position="114"/>
        <end position="137"/>
    </location>
</feature>
<dbReference type="PANTHER" id="PTHR23506">
    <property type="entry name" value="GH10249P"/>
    <property type="match status" value="1"/>
</dbReference>
<dbReference type="EMBL" id="BAUL01000061">
    <property type="protein sequence ID" value="GAD93543.1"/>
    <property type="molecule type" value="Genomic_DNA"/>
</dbReference>
<evidence type="ECO:0000313" key="9">
    <source>
        <dbReference type="EMBL" id="GAD93543.1"/>
    </source>
</evidence>
<dbReference type="eggNOG" id="KOG3764">
    <property type="taxonomic scope" value="Eukaryota"/>
</dbReference>
<accession>V5FNM7</accession>
<evidence type="ECO:0000313" key="10">
    <source>
        <dbReference type="Proteomes" id="UP000018001"/>
    </source>
</evidence>
<evidence type="ECO:0000256" key="4">
    <source>
        <dbReference type="ARBA" id="ARBA00022692"/>
    </source>
</evidence>
<feature type="transmembrane region" description="Helical" evidence="7">
    <location>
        <begin position="385"/>
        <end position="410"/>
    </location>
</feature>